<keyword evidence="6" id="KW-0804">Transcription</keyword>
<dbReference type="PANTHER" id="PTHR16466">
    <property type="entry name" value="TELOMERE REPEAT-BINDING FACTOR 2-INTERACTING PROTEIN 1"/>
    <property type="match status" value="1"/>
</dbReference>
<dbReference type="SUPFAM" id="SSF46689">
    <property type="entry name" value="Homeodomain-like"/>
    <property type="match status" value="1"/>
</dbReference>
<dbReference type="Pfam" id="PF16589">
    <property type="entry name" value="BRCT_2"/>
    <property type="match status" value="1"/>
</dbReference>
<dbReference type="STRING" id="416450.A0A1V6Q2H6"/>
<feature type="domain" description="TRF2-interacting telomeric protein/Rap1 C-terminal" evidence="11">
    <location>
        <begin position="412"/>
        <end position="490"/>
    </location>
</feature>
<evidence type="ECO:0000259" key="10">
    <source>
        <dbReference type="Pfam" id="PF08914"/>
    </source>
</evidence>
<evidence type="ECO:0000256" key="8">
    <source>
        <dbReference type="RuleBase" id="RU367107"/>
    </source>
</evidence>
<feature type="compositionally biased region" description="Polar residues" evidence="9">
    <location>
        <begin position="216"/>
        <end position="234"/>
    </location>
</feature>
<dbReference type="CDD" id="cd11655">
    <property type="entry name" value="rap1_myb-like"/>
    <property type="match status" value="1"/>
</dbReference>
<feature type="domain" description="BRCT" evidence="12">
    <location>
        <begin position="13"/>
        <end position="85"/>
    </location>
</feature>
<keyword evidence="5" id="KW-0010">Activator</keyword>
<dbReference type="InterPro" id="IPR038104">
    <property type="entry name" value="Rap1_C_sf"/>
</dbReference>
<feature type="region of interest" description="Disordered" evidence="9">
    <location>
        <begin position="163"/>
        <end position="272"/>
    </location>
</feature>
<keyword evidence="4" id="KW-0805">Transcription regulation</keyword>
<dbReference type="InterPro" id="IPR001357">
    <property type="entry name" value="BRCT_dom"/>
</dbReference>
<keyword evidence="7 8" id="KW-0539">Nucleus</keyword>
<feature type="compositionally biased region" description="Polar residues" evidence="9">
    <location>
        <begin position="195"/>
        <end position="207"/>
    </location>
</feature>
<sequence>MASPGDHGTKDSLFKGARFWLSQTVPQRLRFKELIAKHGGTVVLMEKDADVKLVDHAKKGIPTDTYSYRYVERSIQNGKLEDLETHRAVGIRPRPTGATHIATKGTRQSFTLQDDQILFDWIAHIQKEEPGSPLMGNKLYQVLEELHPNHTWQSWRTRYVKQLRGKPRPGGGVPELRPEFMKDAPSGSKRKRDSNLNPVENPQSGDSPSKRRAVDTASSSAQPVPRLISSNRPKLSNMAPNPASKPLSKDPIAPSPTAKAHGIYGDPTPFQVPSPFTETRRGDLAFPPPPFNTSQQLVNTTQPSIQKPVNTLQQPASISQPRKEQLTPVSNLREERPVPISRPRGDNAFAQSGRFKNQLNKNRPPVEDPFRDPVDAVFLELPFFPASPSPEIIDDDASDGPDVDTWIDERLSRGVDENHVFDALRCTSMVPEMADKVLHQLTAGNGIPENVPGVWTADDDRCLQAEERAKVERALMKHGAEFVKERWEYYRMARETGLI</sequence>
<dbReference type="Pfam" id="PF11626">
    <property type="entry name" value="Rap1_C"/>
    <property type="match status" value="1"/>
</dbReference>
<dbReference type="EMBL" id="MDYN01000016">
    <property type="protein sequence ID" value="OQD83478.1"/>
    <property type="molecule type" value="Genomic_DNA"/>
</dbReference>
<dbReference type="GO" id="GO:0031848">
    <property type="term" value="P:protection from non-homologous end joining at telomere"/>
    <property type="evidence" value="ECO:0007669"/>
    <property type="project" value="TreeGrafter"/>
</dbReference>
<comment type="caution">
    <text evidence="13">The sequence shown here is derived from an EMBL/GenBank/DDBJ whole genome shotgun (WGS) entry which is preliminary data.</text>
</comment>
<proteinExistence type="inferred from homology"/>
<dbReference type="InterPro" id="IPR015010">
    <property type="entry name" value="TERF2IP_Myb"/>
</dbReference>
<comment type="function">
    <text evidence="8">Involved in the regulation of telomere length, clustering and has a specific role in telomere position effect (TPE).</text>
</comment>
<organism evidence="13 14">
    <name type="scientific">Penicillium antarcticum</name>
    <dbReference type="NCBI Taxonomy" id="416450"/>
    <lineage>
        <taxon>Eukaryota</taxon>
        <taxon>Fungi</taxon>
        <taxon>Dikarya</taxon>
        <taxon>Ascomycota</taxon>
        <taxon>Pezizomycotina</taxon>
        <taxon>Eurotiomycetes</taxon>
        <taxon>Eurotiomycetidae</taxon>
        <taxon>Eurotiales</taxon>
        <taxon>Aspergillaceae</taxon>
        <taxon>Penicillium</taxon>
    </lineage>
</organism>
<feature type="domain" description="TERF2-interacting telomeric protein 1 Myb" evidence="10">
    <location>
        <begin position="110"/>
        <end position="170"/>
    </location>
</feature>
<evidence type="ECO:0000259" key="12">
    <source>
        <dbReference type="Pfam" id="PF16589"/>
    </source>
</evidence>
<dbReference type="Gene3D" id="1.10.10.60">
    <property type="entry name" value="Homeodomain-like"/>
    <property type="match status" value="1"/>
</dbReference>
<evidence type="ECO:0000259" key="11">
    <source>
        <dbReference type="Pfam" id="PF11626"/>
    </source>
</evidence>
<comment type="similarity">
    <text evidence="1 8">Belongs to the RAP1 family.</text>
</comment>
<dbReference type="InterPro" id="IPR009057">
    <property type="entry name" value="Homeodomain-like_sf"/>
</dbReference>
<dbReference type="GO" id="GO:0010833">
    <property type="term" value="P:telomere maintenance via telomere lengthening"/>
    <property type="evidence" value="ECO:0007669"/>
    <property type="project" value="UniProtKB-UniRule"/>
</dbReference>
<dbReference type="GO" id="GO:0070187">
    <property type="term" value="C:shelterin complex"/>
    <property type="evidence" value="ECO:0007669"/>
    <property type="project" value="TreeGrafter"/>
</dbReference>
<evidence type="ECO:0000256" key="2">
    <source>
        <dbReference type="ARBA" id="ARBA00022454"/>
    </source>
</evidence>
<name>A0A1V6Q2H6_9EURO</name>
<evidence type="ECO:0000256" key="6">
    <source>
        <dbReference type="ARBA" id="ARBA00023163"/>
    </source>
</evidence>
<dbReference type="Pfam" id="PF08914">
    <property type="entry name" value="Myb_Rap1"/>
    <property type="match status" value="1"/>
</dbReference>
<protein>
    <recommendedName>
        <fullName evidence="8">DNA-binding protein RAP1</fullName>
    </recommendedName>
</protein>
<dbReference type="InterPro" id="IPR039595">
    <property type="entry name" value="TE2IP/Rap1"/>
</dbReference>
<keyword evidence="3 8" id="KW-0779">Telomere</keyword>
<evidence type="ECO:0000313" key="14">
    <source>
        <dbReference type="Proteomes" id="UP000191672"/>
    </source>
</evidence>
<accession>A0A1V6Q2H6</accession>
<comment type="subcellular location">
    <subcellularLocation>
        <location evidence="8">Nucleus</location>
    </subcellularLocation>
    <subcellularLocation>
        <location evidence="8">Chromosome</location>
        <location evidence="8">Telomere</location>
    </subcellularLocation>
</comment>
<dbReference type="PANTHER" id="PTHR16466:SF6">
    <property type="entry name" value="TELOMERIC REPEAT-BINDING FACTOR 2-INTERACTING PROTEIN 1"/>
    <property type="match status" value="1"/>
</dbReference>
<comment type="subunit">
    <text evidence="8">Homodimer.</text>
</comment>
<evidence type="ECO:0000313" key="13">
    <source>
        <dbReference type="EMBL" id="OQD83478.1"/>
    </source>
</evidence>
<dbReference type="AlphaFoldDB" id="A0A1V6Q2H6"/>
<evidence type="ECO:0000256" key="7">
    <source>
        <dbReference type="ARBA" id="ARBA00023242"/>
    </source>
</evidence>
<dbReference type="InterPro" id="IPR021661">
    <property type="entry name" value="Rap1_C"/>
</dbReference>
<reference evidence="14" key="1">
    <citation type="journal article" date="2017" name="Nat. Microbiol.">
        <title>Global analysis of biosynthetic gene clusters reveals vast potential of secondary metabolite production in Penicillium species.</title>
        <authorList>
            <person name="Nielsen J.C."/>
            <person name="Grijseels S."/>
            <person name="Prigent S."/>
            <person name="Ji B."/>
            <person name="Dainat J."/>
            <person name="Nielsen K.F."/>
            <person name="Frisvad J.C."/>
            <person name="Workman M."/>
            <person name="Nielsen J."/>
        </authorList>
    </citation>
    <scope>NUCLEOTIDE SEQUENCE [LARGE SCALE GENOMIC DNA]</scope>
    <source>
        <strain evidence="14">IBT 31811</strain>
    </source>
</reference>
<dbReference type="Proteomes" id="UP000191672">
    <property type="component" value="Unassembled WGS sequence"/>
</dbReference>
<keyword evidence="14" id="KW-1185">Reference proteome</keyword>
<dbReference type="GO" id="GO:0042162">
    <property type="term" value="F:telomeric DNA binding"/>
    <property type="evidence" value="ECO:0007669"/>
    <property type="project" value="TreeGrafter"/>
</dbReference>
<evidence type="ECO:0000256" key="9">
    <source>
        <dbReference type="SAM" id="MobiDB-lite"/>
    </source>
</evidence>
<evidence type="ECO:0000256" key="4">
    <source>
        <dbReference type="ARBA" id="ARBA00023015"/>
    </source>
</evidence>
<feature type="region of interest" description="Disordered" evidence="9">
    <location>
        <begin position="310"/>
        <end position="353"/>
    </location>
</feature>
<dbReference type="Gene3D" id="1.10.10.2170">
    <property type="match status" value="1"/>
</dbReference>
<evidence type="ECO:0000256" key="5">
    <source>
        <dbReference type="ARBA" id="ARBA00023159"/>
    </source>
</evidence>
<gene>
    <name evidence="13" type="ORF">PENANT_c016G04643</name>
</gene>
<evidence type="ECO:0000256" key="1">
    <source>
        <dbReference type="ARBA" id="ARBA00010467"/>
    </source>
</evidence>
<dbReference type="CDD" id="cd11653">
    <property type="entry name" value="rap1_RCT"/>
    <property type="match status" value="1"/>
</dbReference>
<keyword evidence="2 8" id="KW-0158">Chromosome</keyword>
<evidence type="ECO:0000256" key="3">
    <source>
        <dbReference type="ARBA" id="ARBA00022895"/>
    </source>
</evidence>
<feature type="compositionally biased region" description="Polar residues" evidence="9">
    <location>
        <begin position="310"/>
        <end position="320"/>
    </location>
</feature>